<dbReference type="OrthoDB" id="9766909at2"/>
<keyword evidence="13 19" id="KW-0472">Membrane</keyword>
<keyword evidence="7" id="KW-0808">Transferase</keyword>
<feature type="domain" description="Penicillin-binding protein transpeptidase" evidence="20">
    <location>
        <begin position="398"/>
        <end position="668"/>
    </location>
</feature>
<dbReference type="SUPFAM" id="SSF56601">
    <property type="entry name" value="beta-lactamase/transpeptidase-like"/>
    <property type="match status" value="1"/>
</dbReference>
<feature type="transmembrane region" description="Helical" evidence="19">
    <location>
        <begin position="64"/>
        <end position="85"/>
    </location>
</feature>
<dbReference type="GO" id="GO:0008658">
    <property type="term" value="F:penicillin binding"/>
    <property type="evidence" value="ECO:0007669"/>
    <property type="project" value="InterPro"/>
</dbReference>
<feature type="compositionally biased region" description="Low complexity" evidence="18">
    <location>
        <begin position="859"/>
        <end position="868"/>
    </location>
</feature>
<evidence type="ECO:0000256" key="1">
    <source>
        <dbReference type="ARBA" id="ARBA00007090"/>
    </source>
</evidence>
<dbReference type="AlphaFoldDB" id="A0A1H2YYT1"/>
<dbReference type="GO" id="GO:0071555">
    <property type="term" value="P:cell wall organization"/>
    <property type="evidence" value="ECO:0007669"/>
    <property type="project" value="UniProtKB-KW"/>
</dbReference>
<evidence type="ECO:0000256" key="10">
    <source>
        <dbReference type="ARBA" id="ARBA00022960"/>
    </source>
</evidence>
<evidence type="ECO:0000256" key="19">
    <source>
        <dbReference type="SAM" id="Phobius"/>
    </source>
</evidence>
<evidence type="ECO:0000313" key="22">
    <source>
        <dbReference type="EMBL" id="SDX10352.1"/>
    </source>
</evidence>
<evidence type="ECO:0000256" key="17">
    <source>
        <dbReference type="ARBA" id="ARBA00049902"/>
    </source>
</evidence>
<feature type="region of interest" description="Disordered" evidence="18">
    <location>
        <begin position="785"/>
        <end position="887"/>
    </location>
</feature>
<dbReference type="PANTHER" id="PTHR32282:SF32">
    <property type="entry name" value="PENICILLIN-BINDING PROTEIN 2A"/>
    <property type="match status" value="1"/>
</dbReference>
<feature type="domain" description="Glycosyl transferase family 51" evidence="21">
    <location>
        <begin position="111"/>
        <end position="288"/>
    </location>
</feature>
<feature type="region of interest" description="Disordered" evidence="18">
    <location>
        <begin position="1"/>
        <end position="52"/>
    </location>
</feature>
<keyword evidence="15" id="KW-0961">Cell wall biogenesis/degradation</keyword>
<dbReference type="Pfam" id="PF00905">
    <property type="entry name" value="Transpeptidase"/>
    <property type="match status" value="1"/>
</dbReference>
<feature type="compositionally biased region" description="Low complexity" evidence="18">
    <location>
        <begin position="818"/>
        <end position="835"/>
    </location>
</feature>
<comment type="similarity">
    <text evidence="2">In the N-terminal section; belongs to the glycosyltransferase 51 family.</text>
</comment>
<dbReference type="GO" id="GO:0009002">
    <property type="term" value="F:serine-type D-Ala-D-Ala carboxypeptidase activity"/>
    <property type="evidence" value="ECO:0007669"/>
    <property type="project" value="UniProtKB-EC"/>
</dbReference>
<dbReference type="GO" id="GO:0030288">
    <property type="term" value="C:outer membrane-bounded periplasmic space"/>
    <property type="evidence" value="ECO:0007669"/>
    <property type="project" value="TreeGrafter"/>
</dbReference>
<evidence type="ECO:0000256" key="18">
    <source>
        <dbReference type="SAM" id="MobiDB-lite"/>
    </source>
</evidence>
<keyword evidence="11" id="KW-0573">Peptidoglycan synthesis</keyword>
<comment type="catalytic activity">
    <reaction evidence="16">
        <text>Preferential cleavage: (Ac)2-L-Lys-D-Ala-|-D-Ala. Also transpeptidation of peptidyl-alanyl moieties that are N-acyl substituents of D-alanine.</text>
        <dbReference type="EC" id="3.4.16.4"/>
    </reaction>
</comment>
<feature type="region of interest" description="Disordered" evidence="18">
    <location>
        <begin position="730"/>
        <end position="771"/>
    </location>
</feature>
<evidence type="ECO:0000256" key="14">
    <source>
        <dbReference type="ARBA" id="ARBA00023268"/>
    </source>
</evidence>
<evidence type="ECO:0000256" key="6">
    <source>
        <dbReference type="ARBA" id="ARBA00022676"/>
    </source>
</evidence>
<dbReference type="GO" id="GO:0006508">
    <property type="term" value="P:proteolysis"/>
    <property type="evidence" value="ECO:0007669"/>
    <property type="project" value="UniProtKB-KW"/>
</dbReference>
<dbReference type="InterPro" id="IPR012338">
    <property type="entry name" value="Beta-lactam/transpept-like"/>
</dbReference>
<dbReference type="GO" id="GO:0008955">
    <property type="term" value="F:peptidoglycan glycosyltransferase activity"/>
    <property type="evidence" value="ECO:0007669"/>
    <property type="project" value="UniProtKB-EC"/>
</dbReference>
<evidence type="ECO:0000256" key="13">
    <source>
        <dbReference type="ARBA" id="ARBA00023136"/>
    </source>
</evidence>
<evidence type="ECO:0000256" key="8">
    <source>
        <dbReference type="ARBA" id="ARBA00022692"/>
    </source>
</evidence>
<keyword evidence="14" id="KW-0511">Multifunctional enzyme</keyword>
<dbReference type="Gene3D" id="2.60.40.10">
    <property type="entry name" value="Immunoglobulins"/>
    <property type="match status" value="1"/>
</dbReference>
<dbReference type="InterPro" id="IPR013783">
    <property type="entry name" value="Ig-like_fold"/>
</dbReference>
<keyword evidence="10" id="KW-0133">Cell shape</keyword>
<dbReference type="Gene3D" id="1.10.3810.10">
    <property type="entry name" value="Biosynthetic peptidoglycan transglycosylase-like"/>
    <property type="match status" value="1"/>
</dbReference>
<evidence type="ECO:0000256" key="7">
    <source>
        <dbReference type="ARBA" id="ARBA00022679"/>
    </source>
</evidence>
<evidence type="ECO:0000256" key="9">
    <source>
        <dbReference type="ARBA" id="ARBA00022801"/>
    </source>
</evidence>
<evidence type="ECO:0000256" key="3">
    <source>
        <dbReference type="ARBA" id="ARBA00022475"/>
    </source>
</evidence>
<name>A0A1H2YYT1_9BACL</name>
<dbReference type="GO" id="GO:0009252">
    <property type="term" value="P:peptidoglycan biosynthetic process"/>
    <property type="evidence" value="ECO:0007669"/>
    <property type="project" value="UniProtKB-KW"/>
</dbReference>
<feature type="compositionally biased region" description="Gly residues" evidence="18">
    <location>
        <begin position="836"/>
        <end position="850"/>
    </location>
</feature>
<dbReference type="STRING" id="1048340.SAMN05444487_11059"/>
<gene>
    <name evidence="22" type="ORF">SAMN05444487_11059</name>
</gene>
<keyword evidence="23" id="KW-1185">Reference proteome</keyword>
<keyword evidence="6" id="KW-0328">Glycosyltransferase</keyword>
<protein>
    <submittedName>
        <fullName evidence="22">Penicillin-binding protein 2A</fullName>
    </submittedName>
</protein>
<dbReference type="Pfam" id="PF00912">
    <property type="entry name" value="Transgly"/>
    <property type="match status" value="1"/>
</dbReference>
<organism evidence="22 23">
    <name type="scientific">Marininema mesophilum</name>
    <dbReference type="NCBI Taxonomy" id="1048340"/>
    <lineage>
        <taxon>Bacteria</taxon>
        <taxon>Bacillati</taxon>
        <taxon>Bacillota</taxon>
        <taxon>Bacilli</taxon>
        <taxon>Bacillales</taxon>
        <taxon>Thermoactinomycetaceae</taxon>
        <taxon>Marininema</taxon>
    </lineage>
</organism>
<evidence type="ECO:0000256" key="5">
    <source>
        <dbReference type="ARBA" id="ARBA00022670"/>
    </source>
</evidence>
<evidence type="ECO:0000256" key="15">
    <source>
        <dbReference type="ARBA" id="ARBA00023316"/>
    </source>
</evidence>
<dbReference type="InterPro" id="IPR050396">
    <property type="entry name" value="Glycosyltr_51/Transpeptidase"/>
</dbReference>
<evidence type="ECO:0000256" key="2">
    <source>
        <dbReference type="ARBA" id="ARBA00007739"/>
    </source>
</evidence>
<dbReference type="InterPro" id="IPR036950">
    <property type="entry name" value="PBP_transglycosylase"/>
</dbReference>
<evidence type="ECO:0000259" key="20">
    <source>
        <dbReference type="Pfam" id="PF00905"/>
    </source>
</evidence>
<dbReference type="Gene3D" id="3.40.710.10">
    <property type="entry name" value="DD-peptidase/beta-lactamase superfamily"/>
    <property type="match status" value="1"/>
</dbReference>
<keyword evidence="4" id="KW-0121">Carboxypeptidase</keyword>
<feature type="compositionally biased region" description="Polar residues" evidence="18">
    <location>
        <begin position="12"/>
        <end position="23"/>
    </location>
</feature>
<dbReference type="FunFam" id="1.10.3810.10:FF:000001">
    <property type="entry name" value="Penicillin-binding protein 1A"/>
    <property type="match status" value="1"/>
</dbReference>
<feature type="compositionally biased region" description="Basic and acidic residues" evidence="18">
    <location>
        <begin position="804"/>
        <end position="813"/>
    </location>
</feature>
<accession>A0A1H2YYT1</accession>
<dbReference type="InterPro" id="IPR023346">
    <property type="entry name" value="Lysozyme-like_dom_sf"/>
</dbReference>
<dbReference type="Proteomes" id="UP000198534">
    <property type="component" value="Unassembled WGS sequence"/>
</dbReference>
<dbReference type="SUPFAM" id="SSF53955">
    <property type="entry name" value="Lysozyme-like"/>
    <property type="match status" value="1"/>
</dbReference>
<evidence type="ECO:0000259" key="21">
    <source>
        <dbReference type="Pfam" id="PF00912"/>
    </source>
</evidence>
<dbReference type="InterPro" id="IPR001460">
    <property type="entry name" value="PCN-bd_Tpept"/>
</dbReference>
<dbReference type="PANTHER" id="PTHR32282">
    <property type="entry name" value="BINDING PROTEIN TRANSPEPTIDASE, PUTATIVE-RELATED"/>
    <property type="match status" value="1"/>
</dbReference>
<dbReference type="EMBL" id="FNNQ01000010">
    <property type="protein sequence ID" value="SDX10352.1"/>
    <property type="molecule type" value="Genomic_DNA"/>
</dbReference>
<proteinExistence type="inferred from homology"/>
<sequence length="887" mass="96687">MESNRMERGSLPSRSRGNGRSTARSVGSRSDDRGGFGGGRSRRSTSGGGNGGNQKRFRFFNKKWILLVLLTSLLLVIGGCSAIFFTGKTYSIDEAVDAMASSSSIYDKNGKPVIQLGGSNREYVKLKDIKSPELAKAFVAVEDERFREHNGVDFRGLGRAVVRNIISFGKAEGASTITMQVARNIVLKNSEKTYSRKLSEMAVAMTLERNASKDTILEKYLNYIELGNDVRGIKMAAKIYFGKDITKQKLKPQEIALLAGLPKAPYGYNPYVNKEEALNRRNTILNKMAEDTPGGQIITEAEAEKAKKTGLGVNKKYLKKYLKRGQYAAYRDYVLSEIKERYFANDPDKLKDLVDGGYKIKTSLNPKVQLAAERALKNDSHFRNKAGQVDKNLDSGLTLMNRGNGRVVAVGGGRNYITGNLSRATQKIQPGSAIKPITVFAPAVKDHNFNEYSTVKDEKISIGNWTPKNQTRRYYGQVPMQEMVSKSLNASTIWLLNNYVKRSAAASYAEKAGIELDPKDKGSYAALGLGGFTQGTSTVKMAQAYSALANNGSNTEAHAVLKLIDRNGEEVKPDKPIVEDKQVYDPKTAYYMTRMLRKAVQTGTGVNAQLADGRPVAGKTGTTQNSKESWFVGYTTDYVAAVNVFKDNDTPTDLSGGGFAAPIWKDVMTVAEAGKPIRDFKRPPGVKEPSPPFELKQVSDLSGSFDANAKAINLKWTDYDQEGRVKYRIERSEDGSSWSPVGESQDGGYSDSSIEVPEEKSGWDKFWGGDDPAEKEYYYRVIAIDTKDQSEADPSSPLKITAKSGEDGEKPPPEDEQPQGGDQQGNPQAGDQQGNPQGGAQQGGSQGGQGDDTTPPPGGDTQPQDPTGGTPPPGQQQGTQGNPNRPR</sequence>
<dbReference type="GO" id="GO:0008360">
    <property type="term" value="P:regulation of cell shape"/>
    <property type="evidence" value="ECO:0007669"/>
    <property type="project" value="UniProtKB-KW"/>
</dbReference>
<dbReference type="InterPro" id="IPR001264">
    <property type="entry name" value="Glyco_trans_51"/>
</dbReference>
<keyword evidence="8 19" id="KW-0812">Transmembrane</keyword>
<evidence type="ECO:0000256" key="11">
    <source>
        <dbReference type="ARBA" id="ARBA00022984"/>
    </source>
</evidence>
<keyword evidence="3" id="KW-1003">Cell membrane</keyword>
<keyword evidence="12 19" id="KW-1133">Transmembrane helix</keyword>
<dbReference type="RefSeq" id="WP_091740457.1">
    <property type="nucleotide sequence ID" value="NZ_FNNQ01000010.1"/>
</dbReference>
<evidence type="ECO:0000256" key="12">
    <source>
        <dbReference type="ARBA" id="ARBA00022989"/>
    </source>
</evidence>
<keyword evidence="5" id="KW-0645">Protease</keyword>
<evidence type="ECO:0000256" key="16">
    <source>
        <dbReference type="ARBA" id="ARBA00034000"/>
    </source>
</evidence>
<evidence type="ECO:0000313" key="23">
    <source>
        <dbReference type="Proteomes" id="UP000198534"/>
    </source>
</evidence>
<comment type="catalytic activity">
    <reaction evidence="17">
        <text>[GlcNAc-(1-&gt;4)-Mur2Ac(oyl-L-Ala-gamma-D-Glu-L-Lys-D-Ala-D-Ala)](n)-di-trans,octa-cis-undecaprenyl diphosphate + beta-D-GlcNAc-(1-&gt;4)-Mur2Ac(oyl-L-Ala-gamma-D-Glu-L-Lys-D-Ala-D-Ala)-di-trans,octa-cis-undecaprenyl diphosphate = [GlcNAc-(1-&gt;4)-Mur2Ac(oyl-L-Ala-gamma-D-Glu-L-Lys-D-Ala-D-Ala)](n+1)-di-trans,octa-cis-undecaprenyl diphosphate + di-trans,octa-cis-undecaprenyl diphosphate + H(+)</text>
        <dbReference type="Rhea" id="RHEA:23708"/>
        <dbReference type="Rhea" id="RHEA-COMP:9602"/>
        <dbReference type="Rhea" id="RHEA-COMP:9603"/>
        <dbReference type="ChEBI" id="CHEBI:15378"/>
        <dbReference type="ChEBI" id="CHEBI:58405"/>
        <dbReference type="ChEBI" id="CHEBI:60033"/>
        <dbReference type="ChEBI" id="CHEBI:78435"/>
        <dbReference type="EC" id="2.4.99.28"/>
    </reaction>
</comment>
<comment type="similarity">
    <text evidence="1">In the C-terminal section; belongs to the transpeptidase family.</text>
</comment>
<keyword evidence="9" id="KW-0378">Hydrolase</keyword>
<reference evidence="22 23" key="1">
    <citation type="submission" date="2016-10" db="EMBL/GenBank/DDBJ databases">
        <authorList>
            <person name="de Groot N.N."/>
        </authorList>
    </citation>
    <scope>NUCLEOTIDE SEQUENCE [LARGE SCALE GENOMIC DNA]</scope>
    <source>
        <strain evidence="22 23">DSM 45610</strain>
    </source>
</reference>
<evidence type="ECO:0000256" key="4">
    <source>
        <dbReference type="ARBA" id="ARBA00022645"/>
    </source>
</evidence>